<evidence type="ECO:0000256" key="1">
    <source>
        <dbReference type="ARBA" id="ARBA00022723"/>
    </source>
</evidence>
<dbReference type="SMART" id="SM00614">
    <property type="entry name" value="ZnF_BED"/>
    <property type="match status" value="2"/>
</dbReference>
<dbReference type="SUPFAM" id="SSF57667">
    <property type="entry name" value="beta-beta-alpha zinc fingers"/>
    <property type="match status" value="1"/>
</dbReference>
<evidence type="ECO:0000259" key="6">
    <source>
        <dbReference type="PROSITE" id="PS50004"/>
    </source>
</evidence>
<dbReference type="Pfam" id="PF00168">
    <property type="entry name" value="C2"/>
    <property type="match status" value="1"/>
</dbReference>
<evidence type="ECO:0000256" key="5">
    <source>
        <dbReference type="SAM" id="MobiDB-lite"/>
    </source>
</evidence>
<evidence type="ECO:0000256" key="2">
    <source>
        <dbReference type="ARBA" id="ARBA00022771"/>
    </source>
</evidence>
<feature type="compositionally biased region" description="Polar residues" evidence="5">
    <location>
        <begin position="69"/>
        <end position="79"/>
    </location>
</feature>
<organism evidence="8 9">
    <name type="scientific">Citrus unshiu</name>
    <name type="common">Satsuma mandarin</name>
    <name type="synonym">Citrus nobilis var. unshiu</name>
    <dbReference type="NCBI Taxonomy" id="55188"/>
    <lineage>
        <taxon>Eukaryota</taxon>
        <taxon>Viridiplantae</taxon>
        <taxon>Streptophyta</taxon>
        <taxon>Embryophyta</taxon>
        <taxon>Tracheophyta</taxon>
        <taxon>Spermatophyta</taxon>
        <taxon>Magnoliopsida</taxon>
        <taxon>eudicotyledons</taxon>
        <taxon>Gunneridae</taxon>
        <taxon>Pentapetalae</taxon>
        <taxon>rosids</taxon>
        <taxon>malvids</taxon>
        <taxon>Sapindales</taxon>
        <taxon>Rutaceae</taxon>
        <taxon>Aurantioideae</taxon>
        <taxon>Citrus</taxon>
    </lineage>
</organism>
<accession>A0A2H5PLK3</accession>
<feature type="region of interest" description="Disordered" evidence="5">
    <location>
        <begin position="19"/>
        <end position="87"/>
    </location>
</feature>
<dbReference type="InterPro" id="IPR000008">
    <property type="entry name" value="C2_dom"/>
</dbReference>
<sequence length="410" mass="46068">MTKYRDEDGNEKAECNYCKKTFDPSSKKGTTHLKNHLDRSRAKGKGAGGDEDKSDIARDQEEKEMAEVQEQNVGSSSSNRPKRSKVWNEMTKYRDKDGNEKAECKYCKKTLDGSSRKGTTYLKIHLERCRAKRKGGGDEDKTVTTGDSANTIVIKEGSPIDQINHIIDAERFTTVRCGPSILNSRKVCEFHLRISEVLRFVTMSQLWILVNFKGQISLGVPMESPQSVVSIFKSSVIAKPKKHKSDFFAPSGIDVLEVHIHQARDIHDIGVYHKQDVYATLCLTSDPENTVTTNIIYAGGSNPVFNESRQLKVKTVDSSLKSEIFTVSRIKSFVEDQLLGFTLVPLSEVLLNNGKLDKEFSFSSTDFLHSPAGFVQLSLRYASDELKLMKAKPKKRKQCGSTIWKQLKIS</sequence>
<keyword evidence="1" id="KW-0479">Metal-binding</keyword>
<name>A0A2H5PLK3_CITUN</name>
<dbReference type="SUPFAM" id="SSF49562">
    <property type="entry name" value="C2 domain (Calcium/lipid-binding domain, CaLB)"/>
    <property type="match status" value="1"/>
</dbReference>
<proteinExistence type="predicted"/>
<evidence type="ECO:0000259" key="7">
    <source>
        <dbReference type="PROSITE" id="PS50808"/>
    </source>
</evidence>
<dbReference type="EMBL" id="BDQV01000090">
    <property type="protein sequence ID" value="GAY53249.1"/>
    <property type="molecule type" value="Genomic_DNA"/>
</dbReference>
<protein>
    <submittedName>
        <fullName evidence="8">Uncharacterized protein</fullName>
    </submittedName>
</protein>
<evidence type="ECO:0000313" key="9">
    <source>
        <dbReference type="Proteomes" id="UP000236630"/>
    </source>
</evidence>
<dbReference type="InterPro" id="IPR003656">
    <property type="entry name" value="Znf_BED"/>
</dbReference>
<dbReference type="PROSITE" id="PS50808">
    <property type="entry name" value="ZF_BED"/>
    <property type="match status" value="1"/>
</dbReference>
<feature type="domain" description="C2" evidence="6">
    <location>
        <begin position="236"/>
        <end position="360"/>
    </location>
</feature>
<dbReference type="Pfam" id="PF02892">
    <property type="entry name" value="zf-BED"/>
    <property type="match status" value="2"/>
</dbReference>
<dbReference type="InterPro" id="IPR036236">
    <property type="entry name" value="Znf_C2H2_sf"/>
</dbReference>
<evidence type="ECO:0000313" key="8">
    <source>
        <dbReference type="EMBL" id="GAY53249.1"/>
    </source>
</evidence>
<evidence type="ECO:0000256" key="3">
    <source>
        <dbReference type="ARBA" id="ARBA00022833"/>
    </source>
</evidence>
<evidence type="ECO:0000256" key="4">
    <source>
        <dbReference type="PROSITE-ProRule" id="PRU00027"/>
    </source>
</evidence>
<feature type="domain" description="BED-type" evidence="7">
    <location>
        <begin position="81"/>
        <end position="136"/>
    </location>
</feature>
<dbReference type="Gene3D" id="2.60.40.150">
    <property type="entry name" value="C2 domain"/>
    <property type="match status" value="1"/>
</dbReference>
<keyword evidence="3" id="KW-0862">Zinc</keyword>
<dbReference type="AlphaFoldDB" id="A0A2H5PLK3"/>
<dbReference type="SMART" id="SM00239">
    <property type="entry name" value="C2"/>
    <property type="match status" value="1"/>
</dbReference>
<keyword evidence="2 4" id="KW-0863">Zinc-finger</keyword>
<comment type="caution">
    <text evidence="8">The sequence shown here is derived from an EMBL/GenBank/DDBJ whole genome shotgun (WGS) entry which is preliminary data.</text>
</comment>
<dbReference type="PANTHER" id="PTHR31208">
    <property type="entry name" value="EXPRESSED PROTEIN"/>
    <property type="match status" value="1"/>
</dbReference>
<dbReference type="GO" id="GO:0008270">
    <property type="term" value="F:zinc ion binding"/>
    <property type="evidence" value="ECO:0007669"/>
    <property type="project" value="UniProtKB-KW"/>
</dbReference>
<dbReference type="GO" id="GO:0003677">
    <property type="term" value="F:DNA binding"/>
    <property type="evidence" value="ECO:0007669"/>
    <property type="project" value="InterPro"/>
</dbReference>
<dbReference type="Proteomes" id="UP000236630">
    <property type="component" value="Unassembled WGS sequence"/>
</dbReference>
<dbReference type="PANTHER" id="PTHR31208:SF2">
    <property type="entry name" value="DOMAIN-CONTAINING PROTEIN, PUTATIVE, EXPRESSED-RELATED"/>
    <property type="match status" value="1"/>
</dbReference>
<dbReference type="PROSITE" id="PS50004">
    <property type="entry name" value="C2"/>
    <property type="match status" value="1"/>
</dbReference>
<gene>
    <name evidence="8" type="ORF">CUMW_147900</name>
</gene>
<keyword evidence="9" id="KW-1185">Reference proteome</keyword>
<feature type="compositionally biased region" description="Basic and acidic residues" evidence="5">
    <location>
        <begin position="48"/>
        <end position="66"/>
    </location>
</feature>
<dbReference type="STRING" id="55188.A0A2H5PLK3"/>
<dbReference type="InterPro" id="IPR035892">
    <property type="entry name" value="C2_domain_sf"/>
</dbReference>
<reference evidence="8 9" key="1">
    <citation type="journal article" date="2017" name="Front. Genet.">
        <title>Draft sequencing of the heterozygous diploid genome of Satsuma (Citrus unshiu Marc.) using a hybrid assembly approach.</title>
        <authorList>
            <person name="Shimizu T."/>
            <person name="Tanizawa Y."/>
            <person name="Mochizuki T."/>
            <person name="Nagasaki H."/>
            <person name="Yoshioka T."/>
            <person name="Toyoda A."/>
            <person name="Fujiyama A."/>
            <person name="Kaminuma E."/>
            <person name="Nakamura Y."/>
        </authorList>
    </citation>
    <scope>NUCLEOTIDE SEQUENCE [LARGE SCALE GENOMIC DNA]</scope>
    <source>
        <strain evidence="9">cv. Miyagawa wase</strain>
    </source>
</reference>